<dbReference type="RefSeq" id="WP_071164142.1">
    <property type="nucleotide sequence ID" value="NZ_CP017812.1"/>
</dbReference>
<evidence type="ECO:0000313" key="2">
    <source>
        <dbReference type="EMBL" id="AOZ72676.1"/>
    </source>
</evidence>
<dbReference type="Pfam" id="PF12502">
    <property type="entry name" value="DUF3710"/>
    <property type="match status" value="1"/>
</dbReference>
<reference evidence="2 3" key="1">
    <citation type="submission" date="2016-10" db="EMBL/GenBank/DDBJ databases">
        <title>Actinomyces aegypiusis sp. nov., isolated from the Aegypius monachus in Qinghai Tibet Plateau China.</title>
        <authorList>
            <person name="Wang Y."/>
        </authorList>
    </citation>
    <scope>NUCLEOTIDE SEQUENCE [LARGE SCALE GENOMIC DNA]</scope>
    <source>
        <strain evidence="2 3">VUL4_3</strain>
    </source>
</reference>
<protein>
    <recommendedName>
        <fullName evidence="4">DUF3710 domain-containing protein</fullName>
    </recommendedName>
</protein>
<dbReference type="InterPro" id="IPR022183">
    <property type="entry name" value="DUF3710"/>
</dbReference>
<sequence length="225" mass="24846">MGLFSRKSKAKTEPNEPETAETVAGKLPEEDERPKLETPFVPDNTVGPKSLGLGEEIPDGYGDLGILKIKAVPGMQVNLGSEDETQPPFHQATFLIQNSAVQVTVFAIPKGEDGWQKIKSQLAEMFADRNYLVKERETRYGQELFVEAEVRTPDGRLGVTQMRVAGVTGERWACQFTVYGPAVDPESESAQKLDEFLDEMLISRGNTPMPPYRPIALTPPQLLNA</sequence>
<name>A0A1D9MK68_9ACTO</name>
<dbReference type="EMBL" id="CP017812">
    <property type="protein sequence ID" value="AOZ72676.1"/>
    <property type="molecule type" value="Genomic_DNA"/>
</dbReference>
<evidence type="ECO:0008006" key="4">
    <source>
        <dbReference type="Google" id="ProtNLM"/>
    </source>
</evidence>
<evidence type="ECO:0000256" key="1">
    <source>
        <dbReference type="SAM" id="MobiDB-lite"/>
    </source>
</evidence>
<proteinExistence type="predicted"/>
<organism evidence="2 3">
    <name type="scientific">Boudabousia tangfeifanii</name>
    <dbReference type="NCBI Taxonomy" id="1912795"/>
    <lineage>
        <taxon>Bacteria</taxon>
        <taxon>Bacillati</taxon>
        <taxon>Actinomycetota</taxon>
        <taxon>Actinomycetes</taxon>
        <taxon>Actinomycetales</taxon>
        <taxon>Actinomycetaceae</taxon>
        <taxon>Boudabousia</taxon>
    </lineage>
</organism>
<keyword evidence="3" id="KW-1185">Reference proteome</keyword>
<dbReference type="Proteomes" id="UP000176288">
    <property type="component" value="Chromosome"/>
</dbReference>
<dbReference type="OrthoDB" id="8480367at2"/>
<dbReference type="STRING" id="1912795.BK816_04710"/>
<dbReference type="AlphaFoldDB" id="A0A1D9MK68"/>
<feature type="region of interest" description="Disordered" evidence="1">
    <location>
        <begin position="1"/>
        <end position="52"/>
    </location>
</feature>
<evidence type="ECO:0000313" key="3">
    <source>
        <dbReference type="Proteomes" id="UP000176288"/>
    </source>
</evidence>
<accession>A0A1D9MK68</accession>
<dbReference type="KEGG" id="avu:BK816_04710"/>
<gene>
    <name evidence="2" type="ORF">BK816_04710</name>
</gene>